<comment type="caution">
    <text evidence="1">The sequence shown here is derived from an EMBL/GenBank/DDBJ whole genome shotgun (WGS) entry which is preliminary data.</text>
</comment>
<sequence length="160" mass="17714">MVITAQRRRIQVVVKPVKVRIDTRLKANGLHTVAKSLRNLGKLILAEIRILQDIAILKIIINGKRRMMAAEPSKCPVGLFIGILYRTGVGVVIHAIRNAEAFTFSSVPFKRIVRFSVNRTDLENGKINPRGLNLIPINSSLMIADIDAARNSAIGQRIVS</sequence>
<dbReference type="Proteomes" id="UP000002979">
    <property type="component" value="Unassembled WGS sequence"/>
</dbReference>
<protein>
    <submittedName>
        <fullName evidence="1">Uncharacterized protein</fullName>
    </submittedName>
</protein>
<dbReference type="EMBL" id="AAVN02000014">
    <property type="protein sequence ID" value="EBA38573.1"/>
    <property type="molecule type" value="Genomic_DNA"/>
</dbReference>
<evidence type="ECO:0000313" key="1">
    <source>
        <dbReference type="EMBL" id="EBA38573.1"/>
    </source>
</evidence>
<organism evidence="1 2">
    <name type="scientific">Collinsella aerofaciens (strain ATCC 25986 / DSM 3979 / JCM 10188 / KCTC 3647 / NCTC 11838 / VPI 1003)</name>
    <dbReference type="NCBI Taxonomy" id="411903"/>
    <lineage>
        <taxon>Bacteria</taxon>
        <taxon>Bacillati</taxon>
        <taxon>Actinomycetota</taxon>
        <taxon>Coriobacteriia</taxon>
        <taxon>Coriobacteriales</taxon>
        <taxon>Coriobacteriaceae</taxon>
        <taxon>Collinsella</taxon>
    </lineage>
</organism>
<reference evidence="1 2" key="2">
    <citation type="submission" date="2007-04" db="EMBL/GenBank/DDBJ databases">
        <authorList>
            <person name="Fulton L."/>
            <person name="Clifton S."/>
            <person name="Fulton B."/>
            <person name="Xu J."/>
            <person name="Minx P."/>
            <person name="Mardis E.R."/>
            <person name="Wilson R.K."/>
        </authorList>
    </citation>
    <scope>NUCLEOTIDE SEQUENCE [LARGE SCALE GENOMIC DNA]</scope>
    <source>
        <strain evidence="2">ATCC 25986 / DSM 3979 / JCM 10188 / KCTC 3647 / NCTC 11838 / VPI 1003</strain>
    </source>
</reference>
<dbReference type="AlphaFoldDB" id="A4ECV3"/>
<evidence type="ECO:0000313" key="2">
    <source>
        <dbReference type="Proteomes" id="UP000002979"/>
    </source>
</evidence>
<name>A4ECV3_COLAA</name>
<proteinExistence type="predicted"/>
<reference evidence="1 2" key="1">
    <citation type="submission" date="2007-01" db="EMBL/GenBank/DDBJ databases">
        <title>Draft genome sequence of Collinsella aerofaciens (ATCC 25986).</title>
        <authorList>
            <person name="Sudarsanam P."/>
            <person name="Ley R."/>
            <person name="Guruge J."/>
            <person name="Turnbaugh P.J."/>
            <person name="Mahowald M."/>
            <person name="Liep D."/>
            <person name="Gordon J."/>
        </authorList>
    </citation>
    <scope>NUCLEOTIDE SEQUENCE [LARGE SCALE GENOMIC DNA]</scope>
    <source>
        <strain evidence="2">ATCC 25986 / DSM 3979 / JCM 10188 / KCTC 3647 / NCTC 11838 / VPI 1003</strain>
    </source>
</reference>
<accession>A4ECV3</accession>
<gene>
    <name evidence="1" type="ORF">COLAER_02293</name>
</gene>